<gene>
    <name evidence="8" type="ORF">SKP52_01845</name>
</gene>
<accession>A0A0A7PB35</accession>
<keyword evidence="9" id="KW-1185">Reference proteome</keyword>
<proteinExistence type="inferred from homology"/>
<evidence type="ECO:0000259" key="7">
    <source>
        <dbReference type="Pfam" id="PF00884"/>
    </source>
</evidence>
<dbReference type="STRING" id="1515612.SKP52_01845"/>
<dbReference type="PANTHER" id="PTHR42693:SF53">
    <property type="entry name" value="ENDO-4-O-SULFATASE"/>
    <property type="match status" value="1"/>
</dbReference>
<dbReference type="Pfam" id="PF00884">
    <property type="entry name" value="Sulfatase"/>
    <property type="match status" value="1"/>
</dbReference>
<evidence type="ECO:0000256" key="3">
    <source>
        <dbReference type="ARBA" id="ARBA00022801"/>
    </source>
</evidence>
<dbReference type="Proteomes" id="UP000030907">
    <property type="component" value="Chromosome"/>
</dbReference>
<keyword evidence="4" id="KW-0106">Calcium</keyword>
<dbReference type="SUPFAM" id="SSF53649">
    <property type="entry name" value="Alkaline phosphatase-like"/>
    <property type="match status" value="1"/>
</dbReference>
<comment type="similarity">
    <text evidence="1">Belongs to the sulfatase family.</text>
</comment>
<feature type="domain" description="Sulfatase N-terminal" evidence="7">
    <location>
        <begin position="51"/>
        <end position="444"/>
    </location>
</feature>
<protein>
    <submittedName>
        <fullName evidence="8">Sulfatase</fullName>
    </submittedName>
</protein>
<keyword evidence="6" id="KW-0732">Signal</keyword>
<evidence type="ECO:0000313" key="9">
    <source>
        <dbReference type="Proteomes" id="UP000030907"/>
    </source>
</evidence>
<feature type="compositionally biased region" description="Basic residues" evidence="5">
    <location>
        <begin position="566"/>
        <end position="582"/>
    </location>
</feature>
<feature type="signal peptide" evidence="6">
    <location>
        <begin position="1"/>
        <end position="31"/>
    </location>
</feature>
<dbReference type="EMBL" id="CP009122">
    <property type="protein sequence ID" value="AJA07306.1"/>
    <property type="molecule type" value="Genomic_DNA"/>
</dbReference>
<dbReference type="KEGG" id="sphk:SKP52_01845"/>
<evidence type="ECO:0000313" key="8">
    <source>
        <dbReference type="EMBL" id="AJA07306.1"/>
    </source>
</evidence>
<name>A0A0A7PB35_9SPHN</name>
<dbReference type="HOGENOM" id="CLU_006332_11_1_5"/>
<evidence type="ECO:0000256" key="6">
    <source>
        <dbReference type="SAM" id="SignalP"/>
    </source>
</evidence>
<dbReference type="InterPro" id="IPR017850">
    <property type="entry name" value="Alkaline_phosphatase_core_sf"/>
</dbReference>
<dbReference type="GO" id="GO:0004065">
    <property type="term" value="F:arylsulfatase activity"/>
    <property type="evidence" value="ECO:0007669"/>
    <property type="project" value="TreeGrafter"/>
</dbReference>
<dbReference type="Gene3D" id="3.30.1120.10">
    <property type="match status" value="1"/>
</dbReference>
<dbReference type="PROSITE" id="PS00149">
    <property type="entry name" value="SULFATASE_2"/>
    <property type="match status" value="1"/>
</dbReference>
<feature type="chain" id="PRO_5002031695" evidence="6">
    <location>
        <begin position="32"/>
        <end position="589"/>
    </location>
</feature>
<evidence type="ECO:0000256" key="2">
    <source>
        <dbReference type="ARBA" id="ARBA00022723"/>
    </source>
</evidence>
<evidence type="ECO:0000256" key="1">
    <source>
        <dbReference type="ARBA" id="ARBA00008779"/>
    </source>
</evidence>
<evidence type="ECO:0000256" key="5">
    <source>
        <dbReference type="SAM" id="MobiDB-lite"/>
    </source>
</evidence>
<evidence type="ECO:0000256" key="4">
    <source>
        <dbReference type="ARBA" id="ARBA00022837"/>
    </source>
</evidence>
<keyword evidence="3" id="KW-0378">Hydrolase</keyword>
<dbReference type="InterPro" id="IPR050738">
    <property type="entry name" value="Sulfatase"/>
</dbReference>
<feature type="region of interest" description="Disordered" evidence="5">
    <location>
        <begin position="552"/>
        <end position="589"/>
    </location>
</feature>
<dbReference type="Gene3D" id="3.40.720.10">
    <property type="entry name" value="Alkaline Phosphatase, subunit A"/>
    <property type="match status" value="1"/>
</dbReference>
<dbReference type="GO" id="GO:0046872">
    <property type="term" value="F:metal ion binding"/>
    <property type="evidence" value="ECO:0007669"/>
    <property type="project" value="UniProtKB-KW"/>
</dbReference>
<dbReference type="PANTHER" id="PTHR42693">
    <property type="entry name" value="ARYLSULFATASE FAMILY MEMBER"/>
    <property type="match status" value="1"/>
</dbReference>
<dbReference type="InterPro" id="IPR024607">
    <property type="entry name" value="Sulfatase_CS"/>
</dbReference>
<reference evidence="8 9" key="1">
    <citation type="journal article" date="2015" name="Int. J. Syst. Evol. Microbiol.">
        <title>Description of Sphingopyxis fribergensis sp. nov. - a soil bacterium with the ability to degrade styrene and phenylacetic acid.</title>
        <authorList>
            <person name="Oelschlagel M."/>
            <person name="Ruckert C."/>
            <person name="Kalinowski J."/>
            <person name="Schmidt G."/>
            <person name="Schlomann M."/>
            <person name="Tischler D."/>
        </authorList>
    </citation>
    <scope>NUCLEOTIDE SEQUENCE [LARGE SCALE GENOMIC DNA]</scope>
    <source>
        <strain evidence="8 9">Kp5.2</strain>
    </source>
</reference>
<dbReference type="AlphaFoldDB" id="A0A0A7PB35"/>
<sequence length="589" mass="64239">MAIPNMMKKMARGAATAAIGLALLAGPAAQAATATSATAPASAKAEQAKRPNVIVILVDDMGFSDIGPYGSEIPTPNLDMLASNGIRFTQFYNSARCSPSRASLLTGLYPHEAGVGYLDNVVRPNGAGGLQGRIADRAVTIAEVLKPAGYFTGMAGKWHVGAQHGTPPTKVGFDRSVLFQGGTFFPDQVGKKFVTIDGNQLPLASQEVGKGEWYSSDLLVDWTSRFVSEAKAQGKPFFLYLPFTAVHFPVMAPADEIAKFKGKYMAGWDKLRRERFERQKKIGLIDPNATLPDVLPEQYDWNKMSARDKDRFDTIMAVYAAAISRMDRAIGTLTADLKAKGELDNTLILFMSDNGGNAESGPDGRTGRAPWGGPTSNIFVGLNWATLQNTPFQYFKHFTEEGGIATPLIAYWPKGIDPKLRGTMVRAPGHLVDVMPTVAELAGAKYPTRFEGNDIRPMSGRSFAGAFEGQPLMRGVPIFWEHEGNKAVRDGKWKLVAQFERPWQLYDMDADRTETRDFAAAHPDIIARMAKQWDDWAARSFVDRWPNRVNGGVITGTLEGGQPPQAKKKPGKRGKSKRKGRRAPAAAED</sequence>
<dbReference type="InterPro" id="IPR000917">
    <property type="entry name" value="Sulfatase_N"/>
</dbReference>
<organism evidence="8 9">
    <name type="scientific">Sphingopyxis fribergensis</name>
    <dbReference type="NCBI Taxonomy" id="1515612"/>
    <lineage>
        <taxon>Bacteria</taxon>
        <taxon>Pseudomonadati</taxon>
        <taxon>Pseudomonadota</taxon>
        <taxon>Alphaproteobacteria</taxon>
        <taxon>Sphingomonadales</taxon>
        <taxon>Sphingomonadaceae</taxon>
        <taxon>Sphingopyxis</taxon>
    </lineage>
</organism>
<dbReference type="CDD" id="cd16025">
    <property type="entry name" value="PAS_like"/>
    <property type="match status" value="1"/>
</dbReference>
<keyword evidence="2" id="KW-0479">Metal-binding</keyword>